<dbReference type="GO" id="GO:0005634">
    <property type="term" value="C:nucleus"/>
    <property type="evidence" value="ECO:0007669"/>
    <property type="project" value="TreeGrafter"/>
</dbReference>
<dbReference type="Pfam" id="PF00620">
    <property type="entry name" value="RhoGAP"/>
    <property type="match status" value="1"/>
</dbReference>
<dbReference type="GO" id="GO:0051256">
    <property type="term" value="P:mitotic spindle midzone assembly"/>
    <property type="evidence" value="ECO:0007669"/>
    <property type="project" value="TreeGrafter"/>
</dbReference>
<dbReference type="Proteomes" id="UP001221898">
    <property type="component" value="Unassembled WGS sequence"/>
</dbReference>
<reference evidence="2" key="1">
    <citation type="journal article" date="2023" name="Science">
        <title>Genome structures resolve the early diversification of teleost fishes.</title>
        <authorList>
            <person name="Parey E."/>
            <person name="Louis A."/>
            <person name="Montfort J."/>
            <person name="Bouchez O."/>
            <person name="Roques C."/>
            <person name="Iampietro C."/>
            <person name="Lluch J."/>
            <person name="Castinel A."/>
            <person name="Donnadieu C."/>
            <person name="Desvignes T."/>
            <person name="Floi Bucao C."/>
            <person name="Jouanno E."/>
            <person name="Wen M."/>
            <person name="Mejri S."/>
            <person name="Dirks R."/>
            <person name="Jansen H."/>
            <person name="Henkel C."/>
            <person name="Chen W.J."/>
            <person name="Zahm M."/>
            <person name="Cabau C."/>
            <person name="Klopp C."/>
            <person name="Thompson A.W."/>
            <person name="Robinson-Rechavi M."/>
            <person name="Braasch I."/>
            <person name="Lecointre G."/>
            <person name="Bobe J."/>
            <person name="Postlethwait J.H."/>
            <person name="Berthelot C."/>
            <person name="Roest Crollius H."/>
            <person name="Guiguen Y."/>
        </authorList>
    </citation>
    <scope>NUCLEOTIDE SEQUENCE</scope>
    <source>
        <strain evidence="2">NC1722</strain>
    </source>
</reference>
<feature type="domain" description="Rho-GAP" evidence="1">
    <location>
        <begin position="1"/>
        <end position="154"/>
    </location>
</feature>
<organism evidence="2 3">
    <name type="scientific">Aldrovandia affinis</name>
    <dbReference type="NCBI Taxonomy" id="143900"/>
    <lineage>
        <taxon>Eukaryota</taxon>
        <taxon>Metazoa</taxon>
        <taxon>Chordata</taxon>
        <taxon>Craniata</taxon>
        <taxon>Vertebrata</taxon>
        <taxon>Euteleostomi</taxon>
        <taxon>Actinopterygii</taxon>
        <taxon>Neopterygii</taxon>
        <taxon>Teleostei</taxon>
        <taxon>Notacanthiformes</taxon>
        <taxon>Halosauridae</taxon>
        <taxon>Aldrovandia</taxon>
    </lineage>
</organism>
<evidence type="ECO:0000313" key="2">
    <source>
        <dbReference type="EMBL" id="KAJ8391141.1"/>
    </source>
</evidence>
<dbReference type="EMBL" id="JAINUG010000161">
    <property type="protein sequence ID" value="KAJ8391141.1"/>
    <property type="molecule type" value="Genomic_DNA"/>
</dbReference>
<dbReference type="GO" id="GO:0030496">
    <property type="term" value="C:midbody"/>
    <property type="evidence" value="ECO:0007669"/>
    <property type="project" value="TreeGrafter"/>
</dbReference>
<evidence type="ECO:0000259" key="1">
    <source>
        <dbReference type="PROSITE" id="PS50238"/>
    </source>
</evidence>
<dbReference type="GO" id="GO:0000281">
    <property type="term" value="P:mitotic cytokinesis"/>
    <property type="evidence" value="ECO:0007669"/>
    <property type="project" value="TreeGrafter"/>
</dbReference>
<dbReference type="GO" id="GO:0032154">
    <property type="term" value="C:cleavage furrow"/>
    <property type="evidence" value="ECO:0007669"/>
    <property type="project" value="TreeGrafter"/>
</dbReference>
<proteinExistence type="predicted"/>
<dbReference type="InterPro" id="IPR008936">
    <property type="entry name" value="Rho_GTPase_activation_prot"/>
</dbReference>
<dbReference type="PANTHER" id="PTHR46199">
    <property type="entry name" value="RAC GTPASE-ACTIVATING PROTEIN 1"/>
    <property type="match status" value="1"/>
</dbReference>
<name>A0AAD7RVH0_9TELE</name>
<dbReference type="PANTHER" id="PTHR46199:SF3">
    <property type="entry name" value="RAC GTPASE-ACTIVATING PROTEIN 1"/>
    <property type="match status" value="1"/>
</dbReference>
<evidence type="ECO:0000313" key="3">
    <source>
        <dbReference type="Proteomes" id="UP001221898"/>
    </source>
</evidence>
<dbReference type="InterPro" id="IPR000198">
    <property type="entry name" value="RhoGAP_dom"/>
</dbReference>
<dbReference type="GO" id="GO:0051233">
    <property type="term" value="C:spindle midzone"/>
    <property type="evidence" value="ECO:0007669"/>
    <property type="project" value="TreeGrafter"/>
</dbReference>
<dbReference type="GO" id="GO:0097149">
    <property type="term" value="C:centralspindlin complex"/>
    <property type="evidence" value="ECO:0007669"/>
    <property type="project" value="TreeGrafter"/>
</dbReference>
<gene>
    <name evidence="2" type="ORF">AAFF_G00095700</name>
</gene>
<protein>
    <recommendedName>
        <fullName evidence="1">Rho-GAP domain-containing protein</fullName>
    </recommendedName>
</protein>
<accession>A0AAD7RVH0</accession>
<keyword evidence="3" id="KW-1185">Reference proteome</keyword>
<sequence length="154" mass="17027">MSNDVRFTINSVFSGAERSRAELTVSVLEPGLYQVFGMDRTVKKLKDKFLHTSTVDDVHVICSLLEYFFRNLKEPPLTFRLSQAFMEAAGVDLDIAGGSDSVCPAFGSSPCINRNTRSLRFGRKCSSSSTAFSRQLNFFASPQGIQKALPVTNM</sequence>
<dbReference type="AlphaFoldDB" id="A0AAD7RVH0"/>
<dbReference type="Gene3D" id="1.10.555.10">
    <property type="entry name" value="Rho GTPase activation protein"/>
    <property type="match status" value="1"/>
</dbReference>
<dbReference type="PROSITE" id="PS50238">
    <property type="entry name" value="RHOGAP"/>
    <property type="match status" value="1"/>
</dbReference>
<dbReference type="SUPFAM" id="SSF48350">
    <property type="entry name" value="GTPase activation domain, GAP"/>
    <property type="match status" value="1"/>
</dbReference>
<dbReference type="GO" id="GO:0007266">
    <property type="term" value="P:Rho protein signal transduction"/>
    <property type="evidence" value="ECO:0007669"/>
    <property type="project" value="TreeGrafter"/>
</dbReference>
<dbReference type="GO" id="GO:0005096">
    <property type="term" value="F:GTPase activator activity"/>
    <property type="evidence" value="ECO:0007669"/>
    <property type="project" value="TreeGrafter"/>
</dbReference>
<comment type="caution">
    <text evidence="2">The sequence shown here is derived from an EMBL/GenBank/DDBJ whole genome shotgun (WGS) entry which is preliminary data.</text>
</comment>